<proteinExistence type="predicted"/>
<protein>
    <submittedName>
        <fullName evidence="1">Uncharacterized protein</fullName>
    </submittedName>
</protein>
<comment type="caution">
    <text evidence="1">The sequence shown here is derived from an EMBL/GenBank/DDBJ whole genome shotgun (WGS) entry which is preliminary data.</text>
</comment>
<organism evidence="1 2">
    <name type="scientific">Citricoccus nitrophenolicus</name>
    <dbReference type="NCBI Taxonomy" id="863575"/>
    <lineage>
        <taxon>Bacteria</taxon>
        <taxon>Bacillati</taxon>
        <taxon>Actinomycetota</taxon>
        <taxon>Actinomycetes</taxon>
        <taxon>Micrococcales</taxon>
        <taxon>Micrococcaceae</taxon>
        <taxon>Citricoccus</taxon>
    </lineage>
</organism>
<dbReference type="RefSeq" id="WP_347919614.1">
    <property type="nucleotide sequence ID" value="NZ_JBDXMX010000002.1"/>
</dbReference>
<keyword evidence="2" id="KW-1185">Reference proteome</keyword>
<sequence length="254" mass="28088">MSDGVEAKSELPATWNPVSRKDAAMRARTFANQASLLWTIESVVGYVTDLRREKPSVLPDVLISKIKSTKDKEEKLEVLSNHLGLGGETSLLLVRAAYVWRNRVTHIGANNRLDPVVERELKARSAEIEQDYQGLIITEMLTRIETNEPPRLKESAAISRAAGYLIRDIDAKAVESVDLTCYISDKLRNYLSEPPTTDQSLKRAVGLWGGTASANCRSISNYLLQQGLSVSEGAGVESDLFELTPKEAVDYLLP</sequence>
<dbReference type="EMBL" id="JBDXMX010000002">
    <property type="protein sequence ID" value="MEO9247167.1"/>
    <property type="molecule type" value="Genomic_DNA"/>
</dbReference>
<evidence type="ECO:0000313" key="2">
    <source>
        <dbReference type="Proteomes" id="UP001484097"/>
    </source>
</evidence>
<accession>A0ABV0II69</accession>
<evidence type="ECO:0000313" key="1">
    <source>
        <dbReference type="EMBL" id="MEO9247167.1"/>
    </source>
</evidence>
<reference evidence="1 2" key="1">
    <citation type="submission" date="2024-05" db="EMBL/GenBank/DDBJ databases">
        <authorList>
            <person name="Yi C."/>
        </authorList>
    </citation>
    <scope>NUCLEOTIDE SEQUENCE [LARGE SCALE GENOMIC DNA]</scope>
    <source>
        <strain evidence="1 2">XS13</strain>
    </source>
</reference>
<name>A0ABV0II69_9MICC</name>
<gene>
    <name evidence="1" type="ORF">ABDK96_05700</name>
</gene>
<dbReference type="Proteomes" id="UP001484097">
    <property type="component" value="Unassembled WGS sequence"/>
</dbReference>